<dbReference type="PROSITE" id="PS50931">
    <property type="entry name" value="HTH_LYSR"/>
    <property type="match status" value="1"/>
</dbReference>
<dbReference type="RefSeq" id="WP_127707563.1">
    <property type="nucleotide sequence ID" value="NZ_SACO01000004.1"/>
</dbReference>
<reference evidence="6 7" key="1">
    <citation type="submission" date="2019-01" db="EMBL/GenBank/DDBJ databases">
        <authorList>
            <person name="Chen W.-M."/>
        </authorList>
    </citation>
    <scope>NUCLEOTIDE SEQUENCE [LARGE SCALE GENOMIC DNA]</scope>
    <source>
        <strain evidence="6 7">FSY-9</strain>
    </source>
</reference>
<accession>A0A3S2VTW9</accession>
<dbReference type="Pfam" id="PF00126">
    <property type="entry name" value="HTH_1"/>
    <property type="match status" value="1"/>
</dbReference>
<sequence length="291" mass="32494">MAAWEGIEEAVMVAQMGSFVRAAQRLNTAPSNVSRAIDRLEQRLKTRLFTRTTRVVKLTDSGRLLITRFARLVAERDEAFATLDSGGEPHGDLRITCSAAMGERFVAPIMRELCRKHPQLSIHLNLTNRVVDLVGEGYDLAIRTGDLTDSRLICTQIAQRRVLTCASPAYLAQHGTPAKVGDLAQHACLVGTSDEWRFRQNGETVLWRAQGRWHCNNGHAIVAAAREDMGICHLPEFYVSEDIKNGRLAVILDQFRQADESIWAVYPSRRHLSARVQVAIEALRQAMPSVI</sequence>
<evidence type="ECO:0000256" key="1">
    <source>
        <dbReference type="ARBA" id="ARBA00009437"/>
    </source>
</evidence>
<dbReference type="InterPro" id="IPR058163">
    <property type="entry name" value="LysR-type_TF_proteobact-type"/>
</dbReference>
<comment type="similarity">
    <text evidence="1">Belongs to the LysR transcriptional regulatory family.</text>
</comment>
<evidence type="ECO:0000313" key="7">
    <source>
        <dbReference type="Proteomes" id="UP000282837"/>
    </source>
</evidence>
<dbReference type="GO" id="GO:0006351">
    <property type="term" value="P:DNA-templated transcription"/>
    <property type="evidence" value="ECO:0007669"/>
    <property type="project" value="TreeGrafter"/>
</dbReference>
<evidence type="ECO:0000259" key="5">
    <source>
        <dbReference type="PROSITE" id="PS50931"/>
    </source>
</evidence>
<gene>
    <name evidence="6" type="ORF">EOE18_06750</name>
</gene>
<dbReference type="InterPro" id="IPR005119">
    <property type="entry name" value="LysR_subst-bd"/>
</dbReference>
<keyword evidence="3" id="KW-0238">DNA-binding</keyword>
<dbReference type="InterPro" id="IPR036390">
    <property type="entry name" value="WH_DNA-bd_sf"/>
</dbReference>
<keyword evidence="4" id="KW-0804">Transcription</keyword>
<dbReference type="AlphaFoldDB" id="A0A3S2VTW9"/>
<comment type="caution">
    <text evidence="6">The sequence shown here is derived from an EMBL/GenBank/DDBJ whole genome shotgun (WGS) entry which is preliminary data.</text>
</comment>
<dbReference type="PANTHER" id="PTHR30537">
    <property type="entry name" value="HTH-TYPE TRANSCRIPTIONAL REGULATOR"/>
    <property type="match status" value="1"/>
</dbReference>
<feature type="domain" description="HTH lysR-type" evidence="5">
    <location>
        <begin position="11"/>
        <end position="59"/>
    </location>
</feature>
<keyword evidence="2" id="KW-0805">Transcription regulation</keyword>
<dbReference type="OrthoDB" id="9813056at2"/>
<dbReference type="Proteomes" id="UP000282837">
    <property type="component" value="Unassembled WGS sequence"/>
</dbReference>
<dbReference type="Gene3D" id="3.40.190.290">
    <property type="match status" value="1"/>
</dbReference>
<dbReference type="PANTHER" id="PTHR30537:SF10">
    <property type="entry name" value="TRANSCRIPTIONAL REGULATOR-RELATED"/>
    <property type="match status" value="1"/>
</dbReference>
<proteinExistence type="inferred from homology"/>
<evidence type="ECO:0000256" key="3">
    <source>
        <dbReference type="ARBA" id="ARBA00023125"/>
    </source>
</evidence>
<evidence type="ECO:0000256" key="2">
    <source>
        <dbReference type="ARBA" id="ARBA00023015"/>
    </source>
</evidence>
<evidence type="ECO:0000313" key="6">
    <source>
        <dbReference type="EMBL" id="RVU05686.1"/>
    </source>
</evidence>
<keyword evidence="7" id="KW-1185">Reference proteome</keyword>
<dbReference type="InterPro" id="IPR036388">
    <property type="entry name" value="WH-like_DNA-bd_sf"/>
</dbReference>
<dbReference type="GO" id="GO:0043565">
    <property type="term" value="F:sequence-specific DNA binding"/>
    <property type="evidence" value="ECO:0007669"/>
    <property type="project" value="TreeGrafter"/>
</dbReference>
<dbReference type="InterPro" id="IPR000847">
    <property type="entry name" value="LysR_HTH_N"/>
</dbReference>
<dbReference type="SUPFAM" id="SSF53850">
    <property type="entry name" value="Periplasmic binding protein-like II"/>
    <property type="match status" value="1"/>
</dbReference>
<dbReference type="FunFam" id="1.10.10.10:FF:000001">
    <property type="entry name" value="LysR family transcriptional regulator"/>
    <property type="match status" value="1"/>
</dbReference>
<dbReference type="FunFam" id="3.40.190.290:FF:000001">
    <property type="entry name" value="Transcriptional regulator, LysR family"/>
    <property type="match status" value="1"/>
</dbReference>
<dbReference type="EMBL" id="SACO01000004">
    <property type="protein sequence ID" value="RVU05686.1"/>
    <property type="molecule type" value="Genomic_DNA"/>
</dbReference>
<name>A0A3S2VTW9_9SPHN</name>
<dbReference type="GO" id="GO:0003700">
    <property type="term" value="F:DNA-binding transcription factor activity"/>
    <property type="evidence" value="ECO:0007669"/>
    <property type="project" value="InterPro"/>
</dbReference>
<dbReference type="Pfam" id="PF03466">
    <property type="entry name" value="LysR_substrate"/>
    <property type="match status" value="1"/>
</dbReference>
<organism evidence="6 7">
    <name type="scientific">Novosphingobium umbonatum</name>
    <dbReference type="NCBI Taxonomy" id="1908524"/>
    <lineage>
        <taxon>Bacteria</taxon>
        <taxon>Pseudomonadati</taxon>
        <taxon>Pseudomonadota</taxon>
        <taxon>Alphaproteobacteria</taxon>
        <taxon>Sphingomonadales</taxon>
        <taxon>Sphingomonadaceae</taxon>
        <taxon>Novosphingobium</taxon>
    </lineage>
</organism>
<dbReference type="Gene3D" id="1.10.10.10">
    <property type="entry name" value="Winged helix-like DNA-binding domain superfamily/Winged helix DNA-binding domain"/>
    <property type="match status" value="1"/>
</dbReference>
<protein>
    <submittedName>
        <fullName evidence="6">LysR family transcriptional regulator</fullName>
    </submittedName>
</protein>
<evidence type="ECO:0000256" key="4">
    <source>
        <dbReference type="ARBA" id="ARBA00023163"/>
    </source>
</evidence>
<dbReference type="SUPFAM" id="SSF46785">
    <property type="entry name" value="Winged helix' DNA-binding domain"/>
    <property type="match status" value="1"/>
</dbReference>